<proteinExistence type="predicted"/>
<sequence length="476" mass="52701">MFFPEGSPRPEAQILYEALSQLSSEELATIQGRVNRAFSSESISFTVYGDAEAEERIIPVDPIPRVITSSDWSFLSKGLEQRVKALNSFLEDIYGPARIISDGVIPADMILDCPQFRPEMRDFSQPFGVWVAVCGTDIIRVGDGFKVLEDNLRVPSGVSYMIANRKASKASLPRVYRSARVQDVEQYGTALQTTLRELAPNGKPNPTLALMTPGVYNSAYYEHMFLAREIDAELVEGSDLVIRDRVVYMRTTEGLRQVDVIYRRIDDDFLDPRVFRPDSMLGAPGLIEAAKAGNVTLANAPGTGVADDKSVYVYVPDMIRYYLGQEPMLQNVETYLCRRPEDLEYTLDNLANLVVKKVGESGGYGMIIGPHATQEERDDYAKEVRADPAGFIAQPVQSFSRAPCLVEGSFEPRHVDLRPFILNGLQTRIVPGAFCRVALRRGSLVVNSSQGGGGKDVWVISEDEGRTGNQQMSSSS</sequence>
<dbReference type="InterPro" id="IPR051680">
    <property type="entry name" value="ATP-dep_Glu-Cys_Ligase-2"/>
</dbReference>
<dbReference type="PIRSF" id="PIRSF005522">
    <property type="entry name" value="UCP005522"/>
    <property type="match status" value="1"/>
</dbReference>
<organism evidence="2 3">
    <name type="scientific">Geodia barretti</name>
    <name type="common">Barrett's horny sponge</name>
    <dbReference type="NCBI Taxonomy" id="519541"/>
    <lineage>
        <taxon>Eukaryota</taxon>
        <taxon>Metazoa</taxon>
        <taxon>Porifera</taxon>
        <taxon>Demospongiae</taxon>
        <taxon>Heteroscleromorpha</taxon>
        <taxon>Tetractinellida</taxon>
        <taxon>Astrophorina</taxon>
        <taxon>Geodiidae</taxon>
        <taxon>Geodia</taxon>
    </lineage>
</organism>
<name>A0AA35XDF0_GEOBA</name>
<keyword evidence="3" id="KW-1185">Reference proteome</keyword>
<dbReference type="PANTHER" id="PTHR34595">
    <property type="entry name" value="BLR5612 PROTEIN"/>
    <property type="match status" value="1"/>
</dbReference>
<gene>
    <name evidence="2" type="ORF">GBAR_LOCUS25845</name>
</gene>
<comment type="caution">
    <text evidence="2">The sequence shown here is derived from an EMBL/GenBank/DDBJ whole genome shotgun (WGS) entry which is preliminary data.</text>
</comment>
<reference evidence="2" key="1">
    <citation type="submission" date="2023-03" db="EMBL/GenBank/DDBJ databases">
        <authorList>
            <person name="Steffen K."/>
            <person name="Cardenas P."/>
        </authorList>
    </citation>
    <scope>NUCLEOTIDE SEQUENCE</scope>
</reference>
<dbReference type="Gene3D" id="3.30.1490.270">
    <property type="match status" value="1"/>
</dbReference>
<dbReference type="InterPro" id="IPR025841">
    <property type="entry name" value="CP_ATPgrasp_2"/>
</dbReference>
<feature type="domain" description="Circularly permuted ATP-grasp type 2" evidence="1">
    <location>
        <begin position="64"/>
        <end position="438"/>
    </location>
</feature>
<dbReference type="PANTHER" id="PTHR34595:SF7">
    <property type="entry name" value="SLL1039 PROTEIN"/>
    <property type="match status" value="1"/>
</dbReference>
<dbReference type="SUPFAM" id="SSF56059">
    <property type="entry name" value="Glutathione synthetase ATP-binding domain-like"/>
    <property type="match status" value="1"/>
</dbReference>
<dbReference type="EMBL" id="CASHTH010003588">
    <property type="protein sequence ID" value="CAI8046752.1"/>
    <property type="molecule type" value="Genomic_DNA"/>
</dbReference>
<evidence type="ECO:0000313" key="3">
    <source>
        <dbReference type="Proteomes" id="UP001174909"/>
    </source>
</evidence>
<evidence type="ECO:0000259" key="1">
    <source>
        <dbReference type="Pfam" id="PF14403"/>
    </source>
</evidence>
<dbReference type="Pfam" id="PF14403">
    <property type="entry name" value="CP_ATPgrasp_2"/>
    <property type="match status" value="1"/>
</dbReference>
<dbReference type="AlphaFoldDB" id="A0AA35XDF0"/>
<dbReference type="Proteomes" id="UP001174909">
    <property type="component" value="Unassembled WGS sequence"/>
</dbReference>
<evidence type="ECO:0000313" key="2">
    <source>
        <dbReference type="EMBL" id="CAI8046752.1"/>
    </source>
</evidence>
<dbReference type="Gene3D" id="3.40.50.11290">
    <property type="match status" value="1"/>
</dbReference>
<dbReference type="InterPro" id="IPR016450">
    <property type="entry name" value="UCP005522"/>
</dbReference>
<accession>A0AA35XDF0</accession>
<protein>
    <submittedName>
        <fullName evidence="2">Uncharacterized protein sll0335</fullName>
    </submittedName>
</protein>